<dbReference type="STRING" id="1219043.SCH01S_29_00250"/>
<evidence type="ECO:0000313" key="2">
    <source>
        <dbReference type="Proteomes" id="UP000033202"/>
    </source>
</evidence>
<dbReference type="InterPro" id="IPR011044">
    <property type="entry name" value="Quino_amine_DH_bsu"/>
</dbReference>
<dbReference type="Proteomes" id="UP000033202">
    <property type="component" value="Unassembled WGS sequence"/>
</dbReference>
<dbReference type="GO" id="GO:0016603">
    <property type="term" value="F:glutaminyl-peptide cyclotransferase activity"/>
    <property type="evidence" value="ECO:0007669"/>
    <property type="project" value="InterPro"/>
</dbReference>
<dbReference type="Pfam" id="PF05096">
    <property type="entry name" value="Glu_cyclase_2"/>
    <property type="match status" value="1"/>
</dbReference>
<name>A0A0E9MNH4_9SPHN</name>
<dbReference type="Gene3D" id="2.130.10.10">
    <property type="entry name" value="YVTN repeat-like/Quinoprotein amine dehydrogenase"/>
    <property type="match status" value="1"/>
</dbReference>
<dbReference type="InterPro" id="IPR015943">
    <property type="entry name" value="WD40/YVTN_repeat-like_dom_sf"/>
</dbReference>
<sequence length="247" mass="27822">MSVLPLLLVGASQPARVPVERVEIVRTFPHDPSAFTEGLLYLDGKLYESTGLEGRSSIREVRLDDGKVVRQAVIPPQYFGEGIVNWGTKLISLTWQNGLGFIWDRATLKRTGEWRYPGEGWALTRNGREIVMSDGTPQLRFLDPNTLKELRRVTVTAGGSRVTRLNELEWVKGDVLANIWQTDRIARIDPASGRVKAWIDLAPLVAKVPRRGSDDVPNGIAYDAKGDRLFVTGKNWPYLFEIRTVRR</sequence>
<dbReference type="SUPFAM" id="SSF50969">
    <property type="entry name" value="YVTN repeat-like/Quinoprotein amine dehydrogenase"/>
    <property type="match status" value="1"/>
</dbReference>
<dbReference type="InterPro" id="IPR007788">
    <property type="entry name" value="QCT"/>
</dbReference>
<proteinExistence type="predicted"/>
<organism evidence="1 2">
    <name type="scientific">Sphingomonas changbaiensis NBRC 104936</name>
    <dbReference type="NCBI Taxonomy" id="1219043"/>
    <lineage>
        <taxon>Bacteria</taxon>
        <taxon>Pseudomonadati</taxon>
        <taxon>Pseudomonadota</taxon>
        <taxon>Alphaproteobacteria</taxon>
        <taxon>Sphingomonadales</taxon>
        <taxon>Sphingomonadaceae</taxon>
        <taxon>Sphingomonas</taxon>
    </lineage>
</organism>
<dbReference type="RefSeq" id="WP_046348248.1">
    <property type="nucleotide sequence ID" value="NZ_BBWU01000029.1"/>
</dbReference>
<dbReference type="PANTHER" id="PTHR31270:SF1">
    <property type="entry name" value="GLUTAMINYL-PEPTIDE CYCLOTRANSFERASE"/>
    <property type="match status" value="1"/>
</dbReference>
<reference evidence="1 2" key="1">
    <citation type="submission" date="2015-04" db="EMBL/GenBank/DDBJ databases">
        <title>Whole genome shotgun sequence of Sphingomonas changbaiensis NBRC 104936.</title>
        <authorList>
            <person name="Katano-Makiyama Y."/>
            <person name="Hosoyama A."/>
            <person name="Hashimoto M."/>
            <person name="Noguchi M."/>
            <person name="Tsuchikane K."/>
            <person name="Ohji S."/>
            <person name="Yamazoe A."/>
            <person name="Ichikawa N."/>
            <person name="Kimura A."/>
            <person name="Fujita N."/>
        </authorList>
    </citation>
    <scope>NUCLEOTIDE SEQUENCE [LARGE SCALE GENOMIC DNA]</scope>
    <source>
        <strain evidence="1 2">NBRC 104936</strain>
    </source>
</reference>
<dbReference type="EMBL" id="BBWU01000029">
    <property type="protein sequence ID" value="GAO39337.1"/>
    <property type="molecule type" value="Genomic_DNA"/>
</dbReference>
<keyword evidence="1" id="KW-0808">Transferase</keyword>
<comment type="caution">
    <text evidence="1">The sequence shown here is derived from an EMBL/GenBank/DDBJ whole genome shotgun (WGS) entry which is preliminary data.</text>
</comment>
<dbReference type="AlphaFoldDB" id="A0A0E9MNH4"/>
<evidence type="ECO:0000313" key="1">
    <source>
        <dbReference type="EMBL" id="GAO39337.1"/>
    </source>
</evidence>
<gene>
    <name evidence="1" type="ORF">SCH01S_29_00250</name>
</gene>
<dbReference type="OrthoDB" id="9783700at2"/>
<protein>
    <submittedName>
        <fullName evidence="1">Putative glutamine cyclotransferase</fullName>
    </submittedName>
</protein>
<accession>A0A0E9MNH4</accession>
<dbReference type="PANTHER" id="PTHR31270">
    <property type="entry name" value="GLUTAMINYL-PEPTIDE CYCLOTRANSFERASE"/>
    <property type="match status" value="1"/>
</dbReference>
<keyword evidence="2" id="KW-1185">Reference proteome</keyword>